<comment type="caution">
    <text evidence="2">The sequence shown here is derived from an EMBL/GenBank/DDBJ whole genome shotgun (WGS) entry which is preliminary data.</text>
</comment>
<evidence type="ECO:0000313" key="2">
    <source>
        <dbReference type="EMBL" id="MVN86506.1"/>
    </source>
</evidence>
<name>A0A7C9I9Z7_9DEIO</name>
<proteinExistence type="predicted"/>
<dbReference type="SMART" id="SM00506">
    <property type="entry name" value="A1pp"/>
    <property type="match status" value="1"/>
</dbReference>
<dbReference type="Proteomes" id="UP000483286">
    <property type="component" value="Unassembled WGS sequence"/>
</dbReference>
<accession>A0A7C9I9Z7</accession>
<dbReference type="Gene3D" id="3.40.220.10">
    <property type="entry name" value="Leucine Aminopeptidase, subunit E, domain 1"/>
    <property type="match status" value="1"/>
</dbReference>
<dbReference type="InterPro" id="IPR043472">
    <property type="entry name" value="Macro_dom-like"/>
</dbReference>
<dbReference type="SUPFAM" id="SSF52949">
    <property type="entry name" value="Macro domain-like"/>
    <property type="match status" value="1"/>
</dbReference>
<evidence type="ECO:0000259" key="1">
    <source>
        <dbReference type="PROSITE" id="PS51154"/>
    </source>
</evidence>
<dbReference type="EMBL" id="WQLB01000007">
    <property type="protein sequence ID" value="MVN86506.1"/>
    <property type="molecule type" value="Genomic_DNA"/>
</dbReference>
<sequence>MRPSLTLYLRDRNEEVVSGWQQQFALLPDVHVSQGDIFDLRADAVLSPANSFGFMDGGIDLVYTQRFGWQLQERLQDELRRHFFGELPVGQALVIETYDAEIPYLICAPTMRVPSQVPESVNAYLAFRAALLAVREFQQEHPGAITSVMSPGLCTAIGGMPGNRSAQQMAAAYGVCVLGQENRPMTLGQAVQEHHRLLS</sequence>
<evidence type="ECO:0000313" key="3">
    <source>
        <dbReference type="Proteomes" id="UP000483286"/>
    </source>
</evidence>
<reference evidence="2 3" key="1">
    <citation type="submission" date="2019-12" db="EMBL/GenBank/DDBJ databases">
        <title>Deinococcus sp. HMF7620 Genome sequencing and assembly.</title>
        <authorList>
            <person name="Kang H."/>
            <person name="Kim H."/>
            <person name="Joh K."/>
        </authorList>
    </citation>
    <scope>NUCLEOTIDE SEQUENCE [LARGE SCALE GENOMIC DNA]</scope>
    <source>
        <strain evidence="2 3">HMF7620</strain>
    </source>
</reference>
<protein>
    <submittedName>
        <fullName evidence="2">Appr-1-p processing protein</fullName>
    </submittedName>
</protein>
<dbReference type="RefSeq" id="WP_157458567.1">
    <property type="nucleotide sequence ID" value="NZ_WQLB01000007.1"/>
</dbReference>
<dbReference type="InterPro" id="IPR002589">
    <property type="entry name" value="Macro_dom"/>
</dbReference>
<dbReference type="AlphaFoldDB" id="A0A7C9I9Z7"/>
<keyword evidence="3" id="KW-1185">Reference proteome</keyword>
<dbReference type="Pfam" id="PF01661">
    <property type="entry name" value="Macro"/>
    <property type="match status" value="1"/>
</dbReference>
<organism evidence="2 3">
    <name type="scientific">Deinococcus arboris</name>
    <dbReference type="NCBI Taxonomy" id="2682977"/>
    <lineage>
        <taxon>Bacteria</taxon>
        <taxon>Thermotogati</taxon>
        <taxon>Deinococcota</taxon>
        <taxon>Deinococci</taxon>
        <taxon>Deinococcales</taxon>
        <taxon>Deinococcaceae</taxon>
        <taxon>Deinococcus</taxon>
    </lineage>
</organism>
<dbReference type="PROSITE" id="PS51154">
    <property type="entry name" value="MACRO"/>
    <property type="match status" value="1"/>
</dbReference>
<gene>
    <name evidence="2" type="ORF">GO986_06975</name>
</gene>
<feature type="domain" description="Macro" evidence="1">
    <location>
        <begin position="17"/>
        <end position="199"/>
    </location>
</feature>